<keyword evidence="5" id="KW-1185">Reference proteome</keyword>
<organism evidence="4 5">
    <name type="scientific">Populibacterium corticicola</name>
    <dbReference type="NCBI Taxonomy" id="1812826"/>
    <lineage>
        <taxon>Bacteria</taxon>
        <taxon>Bacillati</taxon>
        <taxon>Actinomycetota</taxon>
        <taxon>Actinomycetes</taxon>
        <taxon>Micrococcales</taxon>
        <taxon>Jonesiaceae</taxon>
        <taxon>Populibacterium</taxon>
    </lineage>
</organism>
<dbReference type="InterPro" id="IPR003439">
    <property type="entry name" value="ABC_transporter-like_ATP-bd"/>
</dbReference>
<dbReference type="PROSITE" id="PS50893">
    <property type="entry name" value="ABC_TRANSPORTER_2"/>
    <property type="match status" value="1"/>
</dbReference>
<dbReference type="GO" id="GO:0005524">
    <property type="term" value="F:ATP binding"/>
    <property type="evidence" value="ECO:0007669"/>
    <property type="project" value="UniProtKB-KW"/>
</dbReference>
<evidence type="ECO:0000313" key="4">
    <source>
        <dbReference type="EMBL" id="MFD2839152.1"/>
    </source>
</evidence>
<gene>
    <name evidence="4" type="ORF">ACFSYH_00995</name>
</gene>
<dbReference type="RefSeq" id="WP_377464583.1">
    <property type="nucleotide sequence ID" value="NZ_JBHUOP010000001.1"/>
</dbReference>
<protein>
    <submittedName>
        <fullName evidence="4">ABC transporter ATP-binding protein</fullName>
    </submittedName>
</protein>
<accession>A0ABW5XAR9</accession>
<dbReference type="InterPro" id="IPR003593">
    <property type="entry name" value="AAA+_ATPase"/>
</dbReference>
<dbReference type="CDD" id="cd03230">
    <property type="entry name" value="ABC_DR_subfamily_A"/>
    <property type="match status" value="1"/>
</dbReference>
<dbReference type="Pfam" id="PF00005">
    <property type="entry name" value="ABC_tran"/>
    <property type="match status" value="1"/>
</dbReference>
<feature type="domain" description="ABC transporter" evidence="3">
    <location>
        <begin position="15"/>
        <end position="240"/>
    </location>
</feature>
<sequence>MTDLRASASRDSTAIAVQNVTRTYGRVRALDGVNLTIGQNTICGLLGSNGAGKTTLMSLIAGHDRPSAGSITVQGEHPFESAVVANNTSFVRDNQRYPDDYVLKHAIGTARIFHPNWSSDLEERLIKQFDLPLKTPVKKFSRGQLSAIAIIIGLASRAPITIFDEPYLGLDISARRRFYEILLEDYSAHPRTIIISTHLVEEMEAMFDQVVVLHKGRIVLDASPDDLSAKAFEFSGHTAAVLELSEGLNTLSTRTVGSLASTVVLDRLTPELRDRATALGVTLSPAPIHDLVAAIGNVYAPEEEA</sequence>
<keyword evidence="2 4" id="KW-0067">ATP-binding</keyword>
<proteinExistence type="predicted"/>
<dbReference type="PANTHER" id="PTHR43158">
    <property type="entry name" value="SKFA PEPTIDE EXPORT ATP-BINDING PROTEIN SKFE"/>
    <property type="match status" value="1"/>
</dbReference>
<dbReference type="Gene3D" id="3.40.50.300">
    <property type="entry name" value="P-loop containing nucleotide triphosphate hydrolases"/>
    <property type="match status" value="1"/>
</dbReference>
<name>A0ABW5XAR9_9MICO</name>
<dbReference type="Proteomes" id="UP001597391">
    <property type="component" value="Unassembled WGS sequence"/>
</dbReference>
<evidence type="ECO:0000256" key="1">
    <source>
        <dbReference type="ARBA" id="ARBA00022741"/>
    </source>
</evidence>
<dbReference type="SUPFAM" id="SSF52540">
    <property type="entry name" value="P-loop containing nucleoside triphosphate hydrolases"/>
    <property type="match status" value="1"/>
</dbReference>
<evidence type="ECO:0000259" key="3">
    <source>
        <dbReference type="PROSITE" id="PS50893"/>
    </source>
</evidence>
<comment type="caution">
    <text evidence="4">The sequence shown here is derived from an EMBL/GenBank/DDBJ whole genome shotgun (WGS) entry which is preliminary data.</text>
</comment>
<reference evidence="5" key="1">
    <citation type="journal article" date="2019" name="Int. J. Syst. Evol. Microbiol.">
        <title>The Global Catalogue of Microorganisms (GCM) 10K type strain sequencing project: providing services to taxonomists for standard genome sequencing and annotation.</title>
        <authorList>
            <consortium name="The Broad Institute Genomics Platform"/>
            <consortium name="The Broad Institute Genome Sequencing Center for Infectious Disease"/>
            <person name="Wu L."/>
            <person name="Ma J."/>
        </authorList>
    </citation>
    <scope>NUCLEOTIDE SEQUENCE [LARGE SCALE GENOMIC DNA]</scope>
    <source>
        <strain evidence="5">KCTC 33576</strain>
    </source>
</reference>
<evidence type="ECO:0000313" key="5">
    <source>
        <dbReference type="Proteomes" id="UP001597391"/>
    </source>
</evidence>
<dbReference type="EMBL" id="JBHUOP010000001">
    <property type="protein sequence ID" value="MFD2839152.1"/>
    <property type="molecule type" value="Genomic_DNA"/>
</dbReference>
<dbReference type="InterPro" id="IPR027417">
    <property type="entry name" value="P-loop_NTPase"/>
</dbReference>
<dbReference type="SMART" id="SM00382">
    <property type="entry name" value="AAA"/>
    <property type="match status" value="1"/>
</dbReference>
<evidence type="ECO:0000256" key="2">
    <source>
        <dbReference type="ARBA" id="ARBA00022840"/>
    </source>
</evidence>
<keyword evidence="1" id="KW-0547">Nucleotide-binding</keyword>
<dbReference type="PANTHER" id="PTHR43158:SF5">
    <property type="entry name" value="ABC TRANSPORTER, ATP-BINDING PROTEIN"/>
    <property type="match status" value="1"/>
</dbReference>